<dbReference type="AlphaFoldDB" id="A0A9P5A5A5"/>
<dbReference type="OrthoDB" id="5409271at2759"/>
<dbReference type="Proteomes" id="UP000730481">
    <property type="component" value="Unassembled WGS sequence"/>
</dbReference>
<feature type="compositionally biased region" description="Polar residues" evidence="1">
    <location>
        <begin position="1"/>
        <end position="12"/>
    </location>
</feature>
<reference evidence="2" key="2">
    <citation type="submission" date="2020-02" db="EMBL/GenBank/DDBJ databases">
        <title>Identification and distribution of gene clusters putatively required for synthesis of sphingolipid metabolism inhibitors in phylogenetically diverse species of the filamentous fungus Fusarium.</title>
        <authorList>
            <person name="Kim H.-S."/>
            <person name="Busman M."/>
            <person name="Brown D.W."/>
            <person name="Divon H."/>
            <person name="Uhlig S."/>
            <person name="Proctor R.H."/>
        </authorList>
    </citation>
    <scope>NUCLEOTIDE SEQUENCE</scope>
    <source>
        <strain evidence="2">NRRL 25174</strain>
    </source>
</reference>
<dbReference type="EMBL" id="PVQB02001418">
    <property type="protein sequence ID" value="KAF4331777.1"/>
    <property type="molecule type" value="Genomic_DNA"/>
</dbReference>
<sequence>MDAPNNTSQAQDPQVDVPKENSPPPAYTPRRVPITDLTTMMARIIQERRDSLPNMNGNILRPPSHQTACTSMLSDAVDDDQDEPSEGSSPISLKIDTSINVSRNNNMVCLTATPAEQANAIAKAVVQALHEGSSGRCGIPMIDESGCPRPLNIQVDAALNVEGTGNVIGSRDVIGELVQKRGGPSHRLDLDEEEDFVPSKRRHTSQ</sequence>
<reference evidence="2" key="1">
    <citation type="journal article" date="2017" name="Mycologia">
        <title>Fusarium algeriense, sp. nov., a novel toxigenic crown rot pathogen of durum wheat from Algeria is nested in the Fusarium burgessii species complex.</title>
        <authorList>
            <person name="Laraba I."/>
            <person name="Keddad A."/>
            <person name="Boureghda H."/>
            <person name="Abdallah N."/>
            <person name="Vaughan M.M."/>
            <person name="Proctor R.H."/>
            <person name="Busman M."/>
            <person name="O'Donnell K."/>
        </authorList>
    </citation>
    <scope>NUCLEOTIDE SEQUENCE</scope>
    <source>
        <strain evidence="2">NRRL 25174</strain>
    </source>
</reference>
<name>A0A9P5A5A5_9HYPO</name>
<gene>
    <name evidence="2" type="ORF">FBEOM_14453</name>
</gene>
<feature type="region of interest" description="Disordered" evidence="1">
    <location>
        <begin position="1"/>
        <end position="31"/>
    </location>
</feature>
<feature type="region of interest" description="Disordered" evidence="1">
    <location>
        <begin position="181"/>
        <end position="206"/>
    </location>
</feature>
<evidence type="ECO:0000313" key="3">
    <source>
        <dbReference type="Proteomes" id="UP000730481"/>
    </source>
</evidence>
<accession>A0A9P5A5A5</accession>
<evidence type="ECO:0000256" key="1">
    <source>
        <dbReference type="SAM" id="MobiDB-lite"/>
    </source>
</evidence>
<proteinExistence type="predicted"/>
<comment type="caution">
    <text evidence="2">The sequence shown here is derived from an EMBL/GenBank/DDBJ whole genome shotgun (WGS) entry which is preliminary data.</text>
</comment>
<protein>
    <submittedName>
        <fullName evidence="2">Uncharacterized protein</fullName>
    </submittedName>
</protein>
<keyword evidence="3" id="KW-1185">Reference proteome</keyword>
<evidence type="ECO:0000313" key="2">
    <source>
        <dbReference type="EMBL" id="KAF4331777.1"/>
    </source>
</evidence>
<organism evidence="2 3">
    <name type="scientific">Fusarium beomiforme</name>
    <dbReference type="NCBI Taxonomy" id="44412"/>
    <lineage>
        <taxon>Eukaryota</taxon>
        <taxon>Fungi</taxon>
        <taxon>Dikarya</taxon>
        <taxon>Ascomycota</taxon>
        <taxon>Pezizomycotina</taxon>
        <taxon>Sordariomycetes</taxon>
        <taxon>Hypocreomycetidae</taxon>
        <taxon>Hypocreales</taxon>
        <taxon>Nectriaceae</taxon>
        <taxon>Fusarium</taxon>
        <taxon>Fusarium burgessii species complex</taxon>
    </lineage>
</organism>